<proteinExistence type="predicted"/>
<feature type="non-terminal residue" evidence="1">
    <location>
        <position position="52"/>
    </location>
</feature>
<dbReference type="Proteomes" id="UP000265520">
    <property type="component" value="Unassembled WGS sequence"/>
</dbReference>
<evidence type="ECO:0000313" key="2">
    <source>
        <dbReference type="Proteomes" id="UP000265520"/>
    </source>
</evidence>
<dbReference type="AlphaFoldDB" id="A0A392U1C4"/>
<organism evidence="1 2">
    <name type="scientific">Trifolium medium</name>
    <dbReference type="NCBI Taxonomy" id="97028"/>
    <lineage>
        <taxon>Eukaryota</taxon>
        <taxon>Viridiplantae</taxon>
        <taxon>Streptophyta</taxon>
        <taxon>Embryophyta</taxon>
        <taxon>Tracheophyta</taxon>
        <taxon>Spermatophyta</taxon>
        <taxon>Magnoliopsida</taxon>
        <taxon>eudicotyledons</taxon>
        <taxon>Gunneridae</taxon>
        <taxon>Pentapetalae</taxon>
        <taxon>rosids</taxon>
        <taxon>fabids</taxon>
        <taxon>Fabales</taxon>
        <taxon>Fabaceae</taxon>
        <taxon>Papilionoideae</taxon>
        <taxon>50 kb inversion clade</taxon>
        <taxon>NPAAA clade</taxon>
        <taxon>Hologalegina</taxon>
        <taxon>IRL clade</taxon>
        <taxon>Trifolieae</taxon>
        <taxon>Trifolium</taxon>
    </lineage>
</organism>
<evidence type="ECO:0000313" key="1">
    <source>
        <dbReference type="EMBL" id="MCI66547.1"/>
    </source>
</evidence>
<keyword evidence="2" id="KW-1185">Reference proteome</keyword>
<accession>A0A392U1C4</accession>
<comment type="caution">
    <text evidence="1">The sequence shown here is derived from an EMBL/GenBank/DDBJ whole genome shotgun (WGS) entry which is preliminary data.</text>
</comment>
<protein>
    <submittedName>
        <fullName evidence="1">Uncharacterized protein</fullName>
    </submittedName>
</protein>
<dbReference type="EMBL" id="LXQA010697477">
    <property type="protein sequence ID" value="MCI66547.1"/>
    <property type="molecule type" value="Genomic_DNA"/>
</dbReference>
<reference evidence="1 2" key="1">
    <citation type="journal article" date="2018" name="Front. Plant Sci.">
        <title>Red Clover (Trifolium pratense) and Zigzag Clover (T. medium) - A Picture of Genomic Similarities and Differences.</title>
        <authorList>
            <person name="Dluhosova J."/>
            <person name="Istvanek J."/>
            <person name="Nedelnik J."/>
            <person name="Repkova J."/>
        </authorList>
    </citation>
    <scope>NUCLEOTIDE SEQUENCE [LARGE SCALE GENOMIC DNA]</scope>
    <source>
        <strain evidence="2">cv. 10/8</strain>
        <tissue evidence="1">Leaf</tissue>
    </source>
</reference>
<sequence length="52" mass="6146">MEIEYESEENRITIENIQRNDFRPCKPSKNDPLNHQRFLEATVSLAMRGKVP</sequence>
<name>A0A392U1C4_9FABA</name>